<keyword evidence="10 15" id="KW-0472">Membrane</keyword>
<evidence type="ECO:0000256" key="1">
    <source>
        <dbReference type="ARBA" id="ARBA00004377"/>
    </source>
</evidence>
<evidence type="ECO:0000256" key="6">
    <source>
        <dbReference type="ARBA" id="ARBA00022692"/>
    </source>
</evidence>
<evidence type="ECO:0000313" key="18">
    <source>
        <dbReference type="EMBL" id="MXN67284.1"/>
    </source>
</evidence>
<gene>
    <name evidence="15" type="primary">atpF</name>
    <name evidence="18" type="ORF">GR183_20440</name>
</gene>
<evidence type="ECO:0000256" key="7">
    <source>
        <dbReference type="ARBA" id="ARBA00022781"/>
    </source>
</evidence>
<dbReference type="Pfam" id="PF00430">
    <property type="entry name" value="ATP-synt_B"/>
    <property type="match status" value="1"/>
</dbReference>
<sequence length="249" mass="27811">MLIDWWTLAIQTVNFLVVVWLLNRFLYKPVRRIIEEREAADVRAVSEAKKKADDAEAAKADYEQKAAELAKSQRGLEAELHATMRKERDTMLEDARQEADGILAEARERTERERMEALEGLKEGIADLAGEMARKALSGHASNGEAQLQQVLSHLDGLSDQSLSDLRSDLEDTAGALEIVSASELGEAERQRWQSALERRLGNGARIVFSVDPSLIEGSELHFPHAVLSFSVADRLRQLSREMKPAHDA</sequence>
<evidence type="ECO:0000256" key="5">
    <source>
        <dbReference type="ARBA" id="ARBA00022547"/>
    </source>
</evidence>
<evidence type="ECO:0000313" key="19">
    <source>
        <dbReference type="Proteomes" id="UP000433101"/>
    </source>
</evidence>
<evidence type="ECO:0000256" key="15">
    <source>
        <dbReference type="HAMAP-Rule" id="MF_01398"/>
    </source>
</evidence>
<keyword evidence="8 15" id="KW-1133">Transmembrane helix</keyword>
<evidence type="ECO:0000256" key="17">
    <source>
        <dbReference type="SAM" id="Coils"/>
    </source>
</evidence>
<feature type="coiled-coil region" evidence="17">
    <location>
        <begin position="45"/>
        <end position="112"/>
    </location>
</feature>
<keyword evidence="7 15" id="KW-0375">Hydrogen ion transport</keyword>
<evidence type="ECO:0000256" key="14">
    <source>
        <dbReference type="ARBA" id="ARBA00025830"/>
    </source>
</evidence>
<comment type="function">
    <text evidence="13">Component of the F(0) channel, it forms part of the peripheral stalk, linking F(1) to F(0). The b'-subunit is a diverged and duplicated form of b found in plants and photosynthetic bacteria.</text>
</comment>
<keyword evidence="19" id="KW-1185">Reference proteome</keyword>
<name>A0A7X3LY70_9HYPH</name>
<comment type="function">
    <text evidence="12 15">F(1)F(0) ATP synthase produces ATP from ADP in the presence of a proton or sodium gradient. F-type ATPases consist of two structural domains, F(1) containing the extramembraneous catalytic core and F(0) containing the membrane proton channel, linked together by a central stalk and a peripheral stalk. During catalysis, ATP synthesis in the catalytic domain of F(1) is coupled via a rotary mechanism of the central stalk subunits to proton translocation.</text>
</comment>
<evidence type="ECO:0000256" key="4">
    <source>
        <dbReference type="ARBA" id="ARBA00022475"/>
    </source>
</evidence>
<comment type="caution">
    <text evidence="18">The sequence shown here is derived from an EMBL/GenBank/DDBJ whole genome shotgun (WGS) entry which is preliminary data.</text>
</comment>
<evidence type="ECO:0000256" key="11">
    <source>
        <dbReference type="ARBA" id="ARBA00023310"/>
    </source>
</evidence>
<protein>
    <recommendedName>
        <fullName evidence="15">ATP synthase subunit b</fullName>
    </recommendedName>
    <alternativeName>
        <fullName evidence="15">ATP synthase F(0) sector subunit b</fullName>
    </alternativeName>
    <alternativeName>
        <fullName evidence="15">ATPase subunit I</fullName>
    </alternativeName>
    <alternativeName>
        <fullName evidence="15">F-type ATPase subunit b</fullName>
        <shortName evidence="15">F-ATPase subunit b</shortName>
    </alternativeName>
</protein>
<reference evidence="18 19" key="1">
    <citation type="submission" date="2019-12" db="EMBL/GenBank/DDBJ databases">
        <authorList>
            <person name="Li M."/>
        </authorList>
    </citation>
    <scope>NUCLEOTIDE SEQUENCE [LARGE SCALE GENOMIC DNA]</scope>
    <source>
        <strain evidence="18 19">GBMRC 2046</strain>
    </source>
</reference>
<evidence type="ECO:0000256" key="8">
    <source>
        <dbReference type="ARBA" id="ARBA00022989"/>
    </source>
</evidence>
<dbReference type="GO" id="GO:0045259">
    <property type="term" value="C:proton-transporting ATP synthase complex"/>
    <property type="evidence" value="ECO:0007669"/>
    <property type="project" value="UniProtKB-KW"/>
</dbReference>
<dbReference type="GO" id="GO:0046933">
    <property type="term" value="F:proton-transporting ATP synthase activity, rotational mechanism"/>
    <property type="evidence" value="ECO:0007669"/>
    <property type="project" value="UniProtKB-UniRule"/>
</dbReference>
<dbReference type="CDD" id="cd06503">
    <property type="entry name" value="ATP-synt_Fo_b"/>
    <property type="match status" value="1"/>
</dbReference>
<keyword evidence="17" id="KW-0175">Coiled coil</keyword>
<keyword evidence="6 15" id="KW-0812">Transmembrane</keyword>
<organism evidence="18 19">
    <name type="scientific">Stappia sediminis</name>
    <dbReference type="NCBI Taxonomy" id="2692190"/>
    <lineage>
        <taxon>Bacteria</taxon>
        <taxon>Pseudomonadati</taxon>
        <taxon>Pseudomonadota</taxon>
        <taxon>Alphaproteobacteria</taxon>
        <taxon>Hyphomicrobiales</taxon>
        <taxon>Stappiaceae</taxon>
        <taxon>Stappia</taxon>
    </lineage>
</organism>
<keyword evidence="11 15" id="KW-0066">ATP synthesis</keyword>
<dbReference type="RefSeq" id="WP_160777534.1">
    <property type="nucleotide sequence ID" value="NZ_WUMV01000010.1"/>
</dbReference>
<dbReference type="Proteomes" id="UP000433101">
    <property type="component" value="Unassembled WGS sequence"/>
</dbReference>
<dbReference type="PANTHER" id="PTHR33445">
    <property type="entry name" value="ATP SYNTHASE SUBUNIT B', CHLOROPLASTIC"/>
    <property type="match status" value="1"/>
</dbReference>
<comment type="similarity">
    <text evidence="2 15 16">Belongs to the ATPase B chain family.</text>
</comment>
<accession>A0A7X3LY70</accession>
<keyword evidence="4 15" id="KW-1003">Cell membrane</keyword>
<dbReference type="InterPro" id="IPR000711">
    <property type="entry name" value="ATPase_OSCP/dsu"/>
</dbReference>
<proteinExistence type="inferred from homology"/>
<dbReference type="Pfam" id="PF00213">
    <property type="entry name" value="OSCP"/>
    <property type="match status" value="1"/>
</dbReference>
<keyword evidence="5 15" id="KW-0138">CF(0)</keyword>
<feature type="transmembrane region" description="Helical" evidence="15">
    <location>
        <begin position="6"/>
        <end position="27"/>
    </location>
</feature>
<evidence type="ECO:0000256" key="3">
    <source>
        <dbReference type="ARBA" id="ARBA00022448"/>
    </source>
</evidence>
<dbReference type="InterPro" id="IPR002146">
    <property type="entry name" value="ATP_synth_b/b'su_bac/chlpt"/>
</dbReference>
<dbReference type="AlphaFoldDB" id="A0A7X3LY70"/>
<evidence type="ECO:0000256" key="13">
    <source>
        <dbReference type="ARBA" id="ARBA00025614"/>
    </source>
</evidence>
<evidence type="ECO:0000256" key="16">
    <source>
        <dbReference type="RuleBase" id="RU003848"/>
    </source>
</evidence>
<dbReference type="EMBL" id="WUMV01000010">
    <property type="protein sequence ID" value="MXN67284.1"/>
    <property type="molecule type" value="Genomic_DNA"/>
</dbReference>
<comment type="subcellular location">
    <subcellularLocation>
        <location evidence="1">Cell inner membrane</location>
        <topology evidence="1">Single-pass membrane protein</topology>
    </subcellularLocation>
    <subcellularLocation>
        <location evidence="15">Cell membrane</location>
        <topology evidence="15">Single-pass membrane protein</topology>
    </subcellularLocation>
</comment>
<evidence type="ECO:0000256" key="9">
    <source>
        <dbReference type="ARBA" id="ARBA00023065"/>
    </source>
</evidence>
<keyword evidence="3 15" id="KW-0813">Transport</keyword>
<keyword evidence="9 15" id="KW-0406">Ion transport</keyword>
<dbReference type="HAMAP" id="MF_01398">
    <property type="entry name" value="ATP_synth_b_bprime"/>
    <property type="match status" value="1"/>
</dbReference>
<evidence type="ECO:0000256" key="12">
    <source>
        <dbReference type="ARBA" id="ARBA00025198"/>
    </source>
</evidence>
<dbReference type="GO" id="GO:0046961">
    <property type="term" value="F:proton-transporting ATPase activity, rotational mechanism"/>
    <property type="evidence" value="ECO:0007669"/>
    <property type="project" value="TreeGrafter"/>
</dbReference>
<dbReference type="GO" id="GO:0005886">
    <property type="term" value="C:plasma membrane"/>
    <property type="evidence" value="ECO:0007669"/>
    <property type="project" value="UniProtKB-SubCell"/>
</dbReference>
<evidence type="ECO:0000256" key="10">
    <source>
        <dbReference type="ARBA" id="ARBA00023136"/>
    </source>
</evidence>
<comment type="subunit">
    <text evidence="14 15">F-type ATPases have 2 components, F(1) - the catalytic core - and F(0) - the membrane proton channel. F(1) has five subunits: alpha(3), beta(3), gamma(1), delta(1), epsilon(1). F(0) has three main subunits: a(1), b(2) and c(10-14). The alpha and beta chains form an alternating ring which encloses part of the gamma chain. F(1) is attached to F(0) by a central stalk formed by the gamma and epsilon chains, while a peripheral stalk is formed by the delta and b chains.</text>
</comment>
<dbReference type="InterPro" id="IPR050059">
    <property type="entry name" value="ATP_synthase_B_chain"/>
</dbReference>
<evidence type="ECO:0000256" key="2">
    <source>
        <dbReference type="ARBA" id="ARBA00005513"/>
    </source>
</evidence>
<dbReference type="PANTHER" id="PTHR33445:SF2">
    <property type="entry name" value="ATP SYNTHASE SUBUNIT B', CHLOROPLASTIC"/>
    <property type="match status" value="1"/>
</dbReference>